<keyword evidence="3" id="KW-0067">ATP-binding</keyword>
<keyword evidence="2 5" id="KW-0378">Hydrolase</keyword>
<keyword evidence="6" id="KW-1185">Reference proteome</keyword>
<reference evidence="6" key="1">
    <citation type="journal article" date="2019" name="Int. J. Syst. Evol. Microbiol.">
        <title>The Global Catalogue of Microorganisms (GCM) 10K type strain sequencing project: providing services to taxonomists for standard genome sequencing and annotation.</title>
        <authorList>
            <consortium name="The Broad Institute Genomics Platform"/>
            <consortium name="The Broad Institute Genome Sequencing Center for Infectious Disease"/>
            <person name="Wu L."/>
            <person name="Ma J."/>
        </authorList>
    </citation>
    <scope>NUCLEOTIDE SEQUENCE [LARGE SCALE GENOMIC DNA]</scope>
    <source>
        <strain evidence="6">JCM 17809</strain>
    </source>
</reference>
<accession>A0ABP8KD41</accession>
<dbReference type="PANTHER" id="PTHR34698">
    <property type="entry name" value="5-OXOPROLINASE SUBUNIT B"/>
    <property type="match status" value="1"/>
</dbReference>
<protein>
    <submittedName>
        <fullName evidence="5">Allophanate hydrolase subunit 1</fullName>
    </submittedName>
</protein>
<evidence type="ECO:0000313" key="5">
    <source>
        <dbReference type="EMBL" id="GAA4404496.1"/>
    </source>
</evidence>
<evidence type="ECO:0000313" key="6">
    <source>
        <dbReference type="Proteomes" id="UP001500945"/>
    </source>
</evidence>
<dbReference type="Gene3D" id="2.40.100.10">
    <property type="entry name" value="Cyclophilin-like"/>
    <property type="match status" value="1"/>
</dbReference>
<dbReference type="Proteomes" id="UP001500945">
    <property type="component" value="Unassembled WGS sequence"/>
</dbReference>
<dbReference type="EMBL" id="BAABGM010000011">
    <property type="protein sequence ID" value="GAA4404496.1"/>
    <property type="molecule type" value="Genomic_DNA"/>
</dbReference>
<dbReference type="SMART" id="SM00796">
    <property type="entry name" value="AHS1"/>
    <property type="match status" value="1"/>
</dbReference>
<evidence type="ECO:0000256" key="1">
    <source>
        <dbReference type="ARBA" id="ARBA00022741"/>
    </source>
</evidence>
<evidence type="ECO:0000259" key="4">
    <source>
        <dbReference type="SMART" id="SM00796"/>
    </source>
</evidence>
<comment type="caution">
    <text evidence="5">The sequence shown here is derived from an EMBL/GenBank/DDBJ whole genome shotgun (WGS) entry which is preliminary data.</text>
</comment>
<keyword evidence="1" id="KW-0547">Nucleotide-binding</keyword>
<dbReference type="SUPFAM" id="SSF50891">
    <property type="entry name" value="Cyclophilin-like"/>
    <property type="match status" value="1"/>
</dbReference>
<organism evidence="5 6">
    <name type="scientific">Fodinibacter luteus</name>
    <dbReference type="NCBI Taxonomy" id="552064"/>
    <lineage>
        <taxon>Bacteria</taxon>
        <taxon>Bacillati</taxon>
        <taxon>Actinomycetota</taxon>
        <taxon>Actinomycetes</taxon>
        <taxon>Micrococcales</taxon>
        <taxon>Intrasporangiaceae</taxon>
        <taxon>Fodinibacter (ex Wang et al. 2009)</taxon>
    </lineage>
</organism>
<dbReference type="RefSeq" id="WP_345204674.1">
    <property type="nucleotide sequence ID" value="NZ_BAABGM010000011.1"/>
</dbReference>
<dbReference type="InterPro" id="IPR029000">
    <property type="entry name" value="Cyclophilin-like_dom_sf"/>
</dbReference>
<feature type="domain" description="Carboxyltransferase" evidence="4">
    <location>
        <begin position="13"/>
        <end position="211"/>
    </location>
</feature>
<dbReference type="PANTHER" id="PTHR34698:SF2">
    <property type="entry name" value="5-OXOPROLINASE SUBUNIT B"/>
    <property type="match status" value="1"/>
</dbReference>
<dbReference type="InterPro" id="IPR003833">
    <property type="entry name" value="CT_C_D"/>
</dbReference>
<dbReference type="GO" id="GO:0016787">
    <property type="term" value="F:hydrolase activity"/>
    <property type="evidence" value="ECO:0007669"/>
    <property type="project" value="UniProtKB-KW"/>
</dbReference>
<gene>
    <name evidence="5" type="ORF">GCM10023168_17210</name>
</gene>
<dbReference type="Pfam" id="PF02682">
    <property type="entry name" value="CT_C_D"/>
    <property type="match status" value="1"/>
</dbReference>
<proteinExistence type="predicted"/>
<evidence type="ECO:0000256" key="3">
    <source>
        <dbReference type="ARBA" id="ARBA00022840"/>
    </source>
</evidence>
<dbReference type="InterPro" id="IPR010016">
    <property type="entry name" value="PxpB"/>
</dbReference>
<sequence>MSPTRPATAPPTVRLLPMGDAALLLETDDIEAVLAIDAVLAPLVAAGEGVWAEVDDVVPAARTLLVVARPTTDLADLSRVVAEAAARATPGAAGPQHGILRIPVRYDGPDLEEVARRTGLTPGEVVAAHTGTPWRVGFGGFAPGFAYLVGGDPRLEVARHDEPRTRVPAGAVGLAGAFSGIYPRESPGGWQLIGTTDVVLWDVDRRPPALLVPGTTVRFTEVTR</sequence>
<dbReference type="Gene3D" id="3.30.1360.40">
    <property type="match status" value="1"/>
</dbReference>
<dbReference type="SUPFAM" id="SSF160467">
    <property type="entry name" value="PH0987 N-terminal domain-like"/>
    <property type="match status" value="1"/>
</dbReference>
<name>A0ABP8KD41_9MICO</name>
<evidence type="ECO:0000256" key="2">
    <source>
        <dbReference type="ARBA" id="ARBA00022801"/>
    </source>
</evidence>